<dbReference type="PANTHER" id="PTHR36450:SF1">
    <property type="entry name" value="THIOREDOXIN"/>
    <property type="match status" value="1"/>
</dbReference>
<accession>A0A0P1MX61</accession>
<protein>
    <submittedName>
        <fullName evidence="5">Small redox-active disulfide protein 2</fullName>
    </submittedName>
</protein>
<dbReference type="InterPro" id="IPR012336">
    <property type="entry name" value="Thioredoxin-like_fold"/>
</dbReference>
<accession>A0A0P1M459</accession>
<dbReference type="InterPro" id="IPR036249">
    <property type="entry name" value="Thioredoxin-like_sf"/>
</dbReference>
<dbReference type="RefSeq" id="WP_047133225.1">
    <property type="nucleotide sequence ID" value="NZ_CZVI01000013.1"/>
</dbReference>
<accession>A0A0P1LZE2</accession>
<accession>A0A0N7MVJ6</accession>
<sequence length="81" mass="8920">MEILVVGPGCPRCMTTEKNVITAVKELNINAEVKHVYDIREYSKLGVMLTPAVLIDGKVVAAGRIPTVDEIKNILMKIKNI</sequence>
<keyword evidence="7" id="KW-1185">Reference proteome</keyword>
<name>A0A0P1LJ88_9BACT</name>
<dbReference type="NCBIfam" id="TIGR00412">
    <property type="entry name" value="redox_disulf_2"/>
    <property type="match status" value="1"/>
</dbReference>
<accession>A0A0P1LX13</accession>
<evidence type="ECO:0000313" key="5">
    <source>
        <dbReference type="EMBL" id="CUU09236.1"/>
    </source>
</evidence>
<accession>A0A0S4NDT2</accession>
<evidence type="ECO:0000256" key="2">
    <source>
        <dbReference type="PIRSR" id="PIRSR037031-51"/>
    </source>
</evidence>
<accession>A0A0P1LJ88</accession>
<evidence type="ECO:0000259" key="3">
    <source>
        <dbReference type="Pfam" id="PF13192"/>
    </source>
</evidence>
<dbReference type="PANTHER" id="PTHR36450">
    <property type="entry name" value="THIOREDOXIN"/>
    <property type="match status" value="1"/>
</dbReference>
<dbReference type="AlphaFoldDB" id="A0A0P1LJ88"/>
<dbReference type="OrthoDB" id="9800630at2"/>
<accession>A0A0P1L800</accession>
<feature type="disulfide bond" description="Redox-active" evidence="2">
    <location>
        <begin position="10"/>
        <end position="13"/>
    </location>
</feature>
<dbReference type="Proteomes" id="UP000182011">
    <property type="component" value="Unassembled WGS sequence"/>
</dbReference>
<evidence type="ECO:0000313" key="7">
    <source>
        <dbReference type="Proteomes" id="UP000182200"/>
    </source>
</evidence>
<accession>A0A0P1LE89</accession>
<reference evidence="5 6" key="1">
    <citation type="submission" date="2015-11" db="EMBL/GenBank/DDBJ databases">
        <authorList>
            <person name="Zhang Y."/>
            <person name="Guo Z."/>
        </authorList>
    </citation>
    <scope>NUCLEOTIDE SEQUENCE [LARGE SCALE GENOMIC DNA]</scope>
    <source>
        <strain evidence="5">JGI-4</strain>
    </source>
</reference>
<dbReference type="Gene3D" id="3.40.30.10">
    <property type="entry name" value="Glutaredoxin"/>
    <property type="match status" value="1"/>
</dbReference>
<dbReference type="STRING" id="1633631.GCA_001442925_02303"/>
<feature type="active site" description="Nucleophile" evidence="1">
    <location>
        <position position="10"/>
    </location>
</feature>
<feature type="active site" description="Nucleophile" evidence="1">
    <location>
        <position position="13"/>
    </location>
</feature>
<keyword evidence="2" id="KW-1015">Disulfide bond</keyword>
<evidence type="ECO:0000313" key="6">
    <source>
        <dbReference type="Proteomes" id="UP000182011"/>
    </source>
</evidence>
<keyword evidence="2" id="KW-0676">Redox-active center</keyword>
<accession>A0A0P1P5C7</accession>
<dbReference type="InterPro" id="IPR005243">
    <property type="entry name" value="THIRX-like_proc"/>
</dbReference>
<dbReference type="PIRSF" id="PIRSF037031">
    <property type="entry name" value="Redox_disulphide_2"/>
    <property type="match status" value="1"/>
</dbReference>
<reference evidence="4 7" key="2">
    <citation type="submission" date="2015-11" db="EMBL/GenBank/DDBJ databases">
        <authorList>
            <person name="Varghese N."/>
        </authorList>
    </citation>
    <scope>NUCLEOTIDE SEQUENCE [LARGE SCALE GENOMIC DNA]</scope>
    <source>
        <strain evidence="4 7">JGI-8</strain>
    </source>
</reference>
<dbReference type="SUPFAM" id="SSF52833">
    <property type="entry name" value="Thioredoxin-like"/>
    <property type="match status" value="1"/>
</dbReference>
<dbReference type="EMBL" id="FAOP01000015">
    <property type="protein sequence ID" value="CUU09236.1"/>
    <property type="molecule type" value="Genomic_DNA"/>
</dbReference>
<proteinExistence type="predicted"/>
<dbReference type="Proteomes" id="UP000182200">
    <property type="component" value="Unassembled WGS sequence"/>
</dbReference>
<dbReference type="EMBL" id="CZVI01000013">
    <property type="protein sequence ID" value="CUS87693.1"/>
    <property type="molecule type" value="Genomic_DNA"/>
</dbReference>
<organism evidence="5 6">
    <name type="scientific">Candidatus Kryptonium thompsonii</name>
    <dbReference type="NCBI Taxonomy" id="1633631"/>
    <lineage>
        <taxon>Bacteria</taxon>
        <taxon>Pseudomonadati</taxon>
        <taxon>Candidatus Kryptoniota</taxon>
        <taxon>Candidatus Kryptonium</taxon>
    </lineage>
</organism>
<gene>
    <name evidence="5" type="ORF">JGI4_02314</name>
    <name evidence="4" type="ORF">JGI8_01129</name>
</gene>
<evidence type="ECO:0000256" key="1">
    <source>
        <dbReference type="PIRSR" id="PIRSR037031-50"/>
    </source>
</evidence>
<accession>A0A0P1MCK4</accession>
<dbReference type="Pfam" id="PF13192">
    <property type="entry name" value="Thioredoxin_3"/>
    <property type="match status" value="1"/>
</dbReference>
<evidence type="ECO:0000313" key="4">
    <source>
        <dbReference type="EMBL" id="CUS87693.1"/>
    </source>
</evidence>
<feature type="domain" description="Thioredoxin-like fold" evidence="3">
    <location>
        <begin position="1"/>
        <end position="75"/>
    </location>
</feature>